<dbReference type="Proteomes" id="UP001223079">
    <property type="component" value="Unassembled WGS sequence"/>
</dbReference>
<keyword evidence="1" id="KW-0472">Membrane</keyword>
<dbReference type="Gene3D" id="2.60.40.10">
    <property type="entry name" value="Immunoglobulins"/>
    <property type="match status" value="1"/>
</dbReference>
<keyword evidence="2" id="KW-0732">Signal</keyword>
<evidence type="ECO:0008006" key="5">
    <source>
        <dbReference type="Google" id="ProtNLM"/>
    </source>
</evidence>
<reference evidence="3 4" key="1">
    <citation type="submission" date="2023-07" db="EMBL/GenBank/DDBJ databases">
        <title>Genomic Encyclopedia of Type Strains, Phase IV (KMG-IV): sequencing the most valuable type-strain genomes for metagenomic binning, comparative biology and taxonomic classification.</title>
        <authorList>
            <person name="Goeker M."/>
        </authorList>
    </citation>
    <scope>NUCLEOTIDE SEQUENCE [LARGE SCALE GENOMIC DNA]</scope>
    <source>
        <strain evidence="3 4">DSM 105143</strain>
    </source>
</reference>
<keyword evidence="1" id="KW-0812">Transmembrane</keyword>
<protein>
    <recommendedName>
        <fullName evidence="5">Gram-positive pilin subunit D1 N-terminal domain-containing protein</fullName>
    </recommendedName>
</protein>
<comment type="caution">
    <text evidence="3">The sequence shown here is derived from an EMBL/GenBank/DDBJ whole genome shotgun (WGS) entry which is preliminary data.</text>
</comment>
<gene>
    <name evidence="3" type="ORF">J2S23_002001</name>
</gene>
<accession>A0ABT9YUH7</accession>
<organism evidence="3 4">
    <name type="scientific">Streptococcus moroccensis</name>
    <dbReference type="NCBI Taxonomy" id="1451356"/>
    <lineage>
        <taxon>Bacteria</taxon>
        <taxon>Bacillati</taxon>
        <taxon>Bacillota</taxon>
        <taxon>Bacilli</taxon>
        <taxon>Lactobacillales</taxon>
        <taxon>Streptococcaceae</taxon>
        <taxon>Streptococcus</taxon>
    </lineage>
</organism>
<feature type="chain" id="PRO_5046273492" description="Gram-positive pilin subunit D1 N-terminal domain-containing protein" evidence="2">
    <location>
        <begin position="24"/>
        <end position="222"/>
    </location>
</feature>
<keyword evidence="4" id="KW-1185">Reference proteome</keyword>
<dbReference type="RefSeq" id="WP_307122571.1">
    <property type="nucleotide sequence ID" value="NZ_JAUSTM010000027.1"/>
</dbReference>
<evidence type="ECO:0000256" key="2">
    <source>
        <dbReference type="SAM" id="SignalP"/>
    </source>
</evidence>
<evidence type="ECO:0000256" key="1">
    <source>
        <dbReference type="SAM" id="Phobius"/>
    </source>
</evidence>
<dbReference type="EMBL" id="JAUSTM010000027">
    <property type="protein sequence ID" value="MDQ0223425.1"/>
    <property type="molecule type" value="Genomic_DNA"/>
</dbReference>
<proteinExistence type="predicted"/>
<evidence type="ECO:0000313" key="3">
    <source>
        <dbReference type="EMBL" id="MDQ0223425.1"/>
    </source>
</evidence>
<sequence>MKRYLLLFCMAFTILLSGASVSAQNGQILETGSIVVKQQYQNKMVSGGNLLVYQIALREQHSDSLEYVLKPEFKNTASSVLEADLKQFHLEDIKGLLQVAQSVTPYVTIETIPLQGAQLNELPQGVYLLVQTVPADGYEKLTPFLIAVPNQGQLLVETIQKMSIKKDSDSQQQMVIPDDSKRKDKELPFTGQIWWPVPVLLITGVLLLLVSVSIRGDQDETS</sequence>
<feature type="signal peptide" evidence="2">
    <location>
        <begin position="1"/>
        <end position="23"/>
    </location>
</feature>
<name>A0ABT9YUH7_9STRE</name>
<evidence type="ECO:0000313" key="4">
    <source>
        <dbReference type="Proteomes" id="UP001223079"/>
    </source>
</evidence>
<feature type="transmembrane region" description="Helical" evidence="1">
    <location>
        <begin position="193"/>
        <end position="214"/>
    </location>
</feature>
<keyword evidence="1" id="KW-1133">Transmembrane helix</keyword>
<dbReference type="InterPro" id="IPR013783">
    <property type="entry name" value="Ig-like_fold"/>
</dbReference>